<evidence type="ECO:0000313" key="4">
    <source>
        <dbReference type="Proteomes" id="UP000821866"/>
    </source>
</evidence>
<dbReference type="Gene3D" id="3.40.190.10">
    <property type="entry name" value="Periplasmic binding protein-like II"/>
    <property type="match status" value="2"/>
</dbReference>
<feature type="compositionally biased region" description="Basic residues" evidence="1">
    <location>
        <begin position="38"/>
        <end position="48"/>
    </location>
</feature>
<organism evidence="3 4">
    <name type="scientific">Rhipicephalus microplus</name>
    <name type="common">Cattle tick</name>
    <name type="synonym">Boophilus microplus</name>
    <dbReference type="NCBI Taxonomy" id="6941"/>
    <lineage>
        <taxon>Eukaryota</taxon>
        <taxon>Metazoa</taxon>
        <taxon>Ecdysozoa</taxon>
        <taxon>Arthropoda</taxon>
        <taxon>Chelicerata</taxon>
        <taxon>Arachnida</taxon>
        <taxon>Acari</taxon>
        <taxon>Parasitiformes</taxon>
        <taxon>Ixodida</taxon>
        <taxon>Ixodoidea</taxon>
        <taxon>Ixodidae</taxon>
        <taxon>Rhipicephalinae</taxon>
        <taxon>Rhipicephalus</taxon>
        <taxon>Boophilus</taxon>
    </lineage>
</organism>
<keyword evidence="4" id="KW-1185">Reference proteome</keyword>
<dbReference type="EMBL" id="JABSTU010000009">
    <property type="protein sequence ID" value="KAH8021615.1"/>
    <property type="molecule type" value="Genomic_DNA"/>
</dbReference>
<gene>
    <name evidence="3" type="ORF">HPB51_016011</name>
</gene>
<protein>
    <submittedName>
        <fullName evidence="3">Uncharacterized protein</fullName>
    </submittedName>
</protein>
<sequence>MGNMDTVAGVRGWGTTRRELLSASEDGVGEPSRPERRCRWRSRGHNRSARNPESGSTQRSPLTTQIGWNKLRQSAKEGIMRDIGRQMLEHPQRTLVATDREGYRRCLNSRYAYMFPETVLKVEEARTDGRLLVSRDAFYHAMAVYTFPKGSPHVATFSYGMKNYMFTGLVEKWLNDFLWQLRMNTKRAQTKGKAERPISVVDLQGAFFIVVMGYTGGLLALLAESCGAFLTRLLVTTIKPYYSRSRSEITS</sequence>
<evidence type="ECO:0000256" key="2">
    <source>
        <dbReference type="SAM" id="Phobius"/>
    </source>
</evidence>
<keyword evidence="2" id="KW-0812">Transmembrane</keyword>
<accession>A0A9J6DHM7</accession>
<feature type="compositionally biased region" description="Polar residues" evidence="1">
    <location>
        <begin position="49"/>
        <end position="64"/>
    </location>
</feature>
<evidence type="ECO:0000256" key="1">
    <source>
        <dbReference type="SAM" id="MobiDB-lite"/>
    </source>
</evidence>
<reference evidence="3" key="1">
    <citation type="journal article" date="2020" name="Cell">
        <title>Large-Scale Comparative Analyses of Tick Genomes Elucidate Their Genetic Diversity and Vector Capacities.</title>
        <authorList>
            <consortium name="Tick Genome and Microbiome Consortium (TIGMIC)"/>
            <person name="Jia N."/>
            <person name="Wang J."/>
            <person name="Shi W."/>
            <person name="Du L."/>
            <person name="Sun Y."/>
            <person name="Zhan W."/>
            <person name="Jiang J.F."/>
            <person name="Wang Q."/>
            <person name="Zhang B."/>
            <person name="Ji P."/>
            <person name="Bell-Sakyi L."/>
            <person name="Cui X.M."/>
            <person name="Yuan T.T."/>
            <person name="Jiang B.G."/>
            <person name="Yang W.F."/>
            <person name="Lam T.T."/>
            <person name="Chang Q.C."/>
            <person name="Ding S.J."/>
            <person name="Wang X.J."/>
            <person name="Zhu J.G."/>
            <person name="Ruan X.D."/>
            <person name="Zhao L."/>
            <person name="Wei J.T."/>
            <person name="Ye R.Z."/>
            <person name="Que T.C."/>
            <person name="Du C.H."/>
            <person name="Zhou Y.H."/>
            <person name="Cheng J.X."/>
            <person name="Dai P.F."/>
            <person name="Guo W.B."/>
            <person name="Han X.H."/>
            <person name="Huang E.J."/>
            <person name="Li L.F."/>
            <person name="Wei W."/>
            <person name="Gao Y.C."/>
            <person name="Liu J.Z."/>
            <person name="Shao H.Z."/>
            <person name="Wang X."/>
            <person name="Wang C.C."/>
            <person name="Yang T.C."/>
            <person name="Huo Q.B."/>
            <person name="Li W."/>
            <person name="Chen H.Y."/>
            <person name="Chen S.E."/>
            <person name="Zhou L.G."/>
            <person name="Ni X.B."/>
            <person name="Tian J.H."/>
            <person name="Sheng Y."/>
            <person name="Liu T."/>
            <person name="Pan Y.S."/>
            <person name="Xia L.Y."/>
            <person name="Li J."/>
            <person name="Zhao F."/>
            <person name="Cao W.C."/>
        </authorList>
    </citation>
    <scope>NUCLEOTIDE SEQUENCE</scope>
    <source>
        <strain evidence="3">Rmic-2018</strain>
    </source>
</reference>
<feature type="region of interest" description="Disordered" evidence="1">
    <location>
        <begin position="20"/>
        <end position="64"/>
    </location>
</feature>
<comment type="caution">
    <text evidence="3">The sequence shown here is derived from an EMBL/GenBank/DDBJ whole genome shotgun (WGS) entry which is preliminary data.</text>
</comment>
<proteinExistence type="predicted"/>
<dbReference type="Proteomes" id="UP000821866">
    <property type="component" value="Chromosome 7"/>
</dbReference>
<evidence type="ECO:0000313" key="3">
    <source>
        <dbReference type="EMBL" id="KAH8021615.1"/>
    </source>
</evidence>
<keyword evidence="2" id="KW-0472">Membrane</keyword>
<dbReference type="AlphaFoldDB" id="A0A9J6DHM7"/>
<keyword evidence="2" id="KW-1133">Transmembrane helix</keyword>
<reference evidence="3" key="2">
    <citation type="submission" date="2021-09" db="EMBL/GenBank/DDBJ databases">
        <authorList>
            <person name="Jia N."/>
            <person name="Wang J."/>
            <person name="Shi W."/>
            <person name="Du L."/>
            <person name="Sun Y."/>
            <person name="Zhan W."/>
            <person name="Jiang J."/>
            <person name="Wang Q."/>
            <person name="Zhang B."/>
            <person name="Ji P."/>
            <person name="Sakyi L.B."/>
            <person name="Cui X."/>
            <person name="Yuan T."/>
            <person name="Jiang B."/>
            <person name="Yang W."/>
            <person name="Lam T.T.-Y."/>
            <person name="Chang Q."/>
            <person name="Ding S."/>
            <person name="Wang X."/>
            <person name="Zhu J."/>
            <person name="Ruan X."/>
            <person name="Zhao L."/>
            <person name="Wei J."/>
            <person name="Que T."/>
            <person name="Du C."/>
            <person name="Cheng J."/>
            <person name="Dai P."/>
            <person name="Han X."/>
            <person name="Huang E."/>
            <person name="Gao Y."/>
            <person name="Liu J."/>
            <person name="Shao H."/>
            <person name="Ye R."/>
            <person name="Li L."/>
            <person name="Wei W."/>
            <person name="Wang X."/>
            <person name="Wang C."/>
            <person name="Huo Q."/>
            <person name="Li W."/>
            <person name="Guo W."/>
            <person name="Chen H."/>
            <person name="Chen S."/>
            <person name="Zhou L."/>
            <person name="Zhou L."/>
            <person name="Ni X."/>
            <person name="Tian J."/>
            <person name="Zhou Y."/>
            <person name="Sheng Y."/>
            <person name="Liu T."/>
            <person name="Pan Y."/>
            <person name="Xia L."/>
            <person name="Li J."/>
            <person name="Zhao F."/>
            <person name="Cao W."/>
        </authorList>
    </citation>
    <scope>NUCLEOTIDE SEQUENCE</scope>
    <source>
        <strain evidence="3">Rmic-2018</strain>
        <tissue evidence="3">Larvae</tissue>
    </source>
</reference>
<feature type="transmembrane region" description="Helical" evidence="2">
    <location>
        <begin position="206"/>
        <end position="235"/>
    </location>
</feature>
<name>A0A9J6DHM7_RHIMP</name>
<dbReference type="SUPFAM" id="SSF53850">
    <property type="entry name" value="Periplasmic binding protein-like II"/>
    <property type="match status" value="1"/>
</dbReference>